<name>A0A084U2Z4_MALIO</name>
<comment type="caution">
    <text evidence="2">The sequence shown here is derived from an EMBL/GenBank/DDBJ whole genome shotgun (WGS) entry which is preliminary data.</text>
</comment>
<gene>
    <name evidence="2" type="ORF">P271_162</name>
</gene>
<organism evidence="2 3">
    <name type="scientific">Malacoplasma iowae DK-CPA</name>
    <dbReference type="NCBI Taxonomy" id="1394179"/>
    <lineage>
        <taxon>Bacteria</taxon>
        <taxon>Bacillati</taxon>
        <taxon>Mycoplasmatota</taxon>
        <taxon>Mycoplasmoidales</taxon>
        <taxon>Mycoplasmoidaceae</taxon>
        <taxon>Malacoplasma</taxon>
    </lineage>
</organism>
<protein>
    <submittedName>
        <fullName evidence="2">YlxR superfamily protein</fullName>
    </submittedName>
</protein>
<dbReference type="InterPro" id="IPR035931">
    <property type="entry name" value="YlxR-like_sf"/>
</dbReference>
<dbReference type="Proteomes" id="UP000028523">
    <property type="component" value="Unassembled WGS sequence"/>
</dbReference>
<evidence type="ECO:0000313" key="3">
    <source>
        <dbReference type="Proteomes" id="UP000028523"/>
    </source>
</evidence>
<feature type="domain" description="YlxR" evidence="1">
    <location>
        <begin position="11"/>
        <end position="85"/>
    </location>
</feature>
<dbReference type="AlphaFoldDB" id="A0A084U2Z4"/>
<keyword evidence="3" id="KW-1185">Reference proteome</keyword>
<dbReference type="Gene3D" id="3.30.1230.10">
    <property type="entry name" value="YlxR-like"/>
    <property type="match status" value="1"/>
</dbReference>
<dbReference type="SUPFAM" id="SSF64376">
    <property type="entry name" value="YlxR-like"/>
    <property type="match status" value="1"/>
</dbReference>
<dbReference type="EMBL" id="AWQU01000086">
    <property type="protein sequence ID" value="KFB07330.1"/>
    <property type="molecule type" value="Genomic_DNA"/>
</dbReference>
<reference evidence="2 3" key="1">
    <citation type="journal article" date="2014" name="PLoS ONE">
        <title>Reduction of Hydrogen Peroxide Accumulation and Toxicity by a Catalase from Mycoplasma iowae.</title>
        <authorList>
            <person name="Pritchard R.E."/>
            <person name="Prassinos A.J."/>
            <person name="Osborne J.D."/>
            <person name="Raviv Z."/>
            <person name="Balish M.F."/>
        </authorList>
    </citation>
    <scope>NUCLEOTIDE SEQUENCE [LARGE SCALE GENOMIC DNA]</scope>
    <source>
        <strain evidence="2 3">DK-CPA</strain>
    </source>
</reference>
<dbReference type="InterPro" id="IPR007393">
    <property type="entry name" value="YlxR_dom"/>
</dbReference>
<dbReference type="GeneID" id="96866942"/>
<proteinExistence type="predicted"/>
<evidence type="ECO:0000259" key="1">
    <source>
        <dbReference type="Pfam" id="PF04296"/>
    </source>
</evidence>
<dbReference type="Pfam" id="PF04296">
    <property type="entry name" value="YlxR"/>
    <property type="match status" value="1"/>
</dbReference>
<sequence>MNKKNDKQVFRKCVLLKKTFDKNELIKITYVKSSNKVYVDLKNKYKGKSIYFHIDKLKEIQIENIVKIVNKKFKVLINDDELDILKELFK</sequence>
<evidence type="ECO:0000313" key="2">
    <source>
        <dbReference type="EMBL" id="KFB07330.1"/>
    </source>
</evidence>
<accession>A0A084U2Z4</accession>
<dbReference type="RefSeq" id="WP_004024726.1">
    <property type="nucleotide sequence ID" value="NZ_AWQU01000086.1"/>
</dbReference>